<dbReference type="SUPFAM" id="SSF56112">
    <property type="entry name" value="Protein kinase-like (PK-like)"/>
    <property type="match status" value="1"/>
</dbReference>
<dbReference type="InterPro" id="IPR011009">
    <property type="entry name" value="Kinase-like_dom_sf"/>
</dbReference>
<dbReference type="InterPro" id="IPR052396">
    <property type="entry name" value="Meiotic_Drive_Suppr_Kinase"/>
</dbReference>
<comment type="caution">
    <text evidence="1">The sequence shown here is derived from an EMBL/GenBank/DDBJ whole genome shotgun (WGS) entry which is preliminary data.</text>
</comment>
<dbReference type="PANTHER" id="PTHR37171:SF1">
    <property type="entry name" value="SERINE_THREONINE-PROTEIN KINASE YRZF-RELATED"/>
    <property type="match status" value="1"/>
</dbReference>
<gene>
    <name evidence="1" type="ORF">R3P38DRAFT_2816049</name>
</gene>
<dbReference type="Proteomes" id="UP001362999">
    <property type="component" value="Unassembled WGS sequence"/>
</dbReference>
<name>A0AAV9YZU1_9AGAR</name>
<sequence length="674" mass="75765">MAKYPTNNRRPNWDPTNFQQATYLILLSYESAWGSRAVESGFGTDDLPLNQARMMGAMGMGMGGDIQMNMPMTLAMEMNMPTGFAFPSHPGFPAAGWGIRTLNPQQFMIPSPPDPSFYASHQQAMMIANKPYSTRNFWGNRDTSTRSKGQEKNKKPTTLKITRQDRVDTIEYISHVPPTFDVPRNPTAFLLDLFSTPELLTNRLGKTIPIDKFIRSENQESWDGPVATRCRKVDLKCNGIDVCQYLDKILFAGCERYEADEEEMHFTIESATPNAKFRVMESQFLYATLRILRHTGMNTSSAARSLLFQAIDELAAYTVKYIVLSTENHYALMRLSDDCQLYMSRVYPIRNSATQAQDMAELVLLYAHTALDRTPWPTPERSAVQVLRVTVPPVLVSSPIFEPRQGIIQIGDLVRSVKLSDLKHPSGKFLRWASFAVAKATYGRFALDRLAREFDVYNALRSLQGIAIPILFALYLNENDGSSVLIISHGGTPLQDFDTLTPADRHALMSHLIRIHRAGVQHNDVESRNVFLSPSKDPVIIDFDNASLHHHCTGQYCDELPKLAYCLGLNLDAELEATKHDTERSMDSLALMLICVVFLFARACGETIILIPSPNSHSDFVPRLTGACCSFGHIGPVLLWLENLCYFEEVFNSVILPAMICSEQYTRTKGRSAK</sequence>
<keyword evidence="2" id="KW-1185">Reference proteome</keyword>
<dbReference type="AlphaFoldDB" id="A0AAV9YZU1"/>
<evidence type="ECO:0008006" key="3">
    <source>
        <dbReference type="Google" id="ProtNLM"/>
    </source>
</evidence>
<evidence type="ECO:0000313" key="2">
    <source>
        <dbReference type="Proteomes" id="UP001362999"/>
    </source>
</evidence>
<evidence type="ECO:0000313" key="1">
    <source>
        <dbReference type="EMBL" id="KAK6966559.1"/>
    </source>
</evidence>
<reference evidence="1 2" key="1">
    <citation type="journal article" date="2024" name="J Genomics">
        <title>Draft genome sequencing and assembly of Favolaschia claudopus CIRM-BRFM 2984 isolated from oak limbs.</title>
        <authorList>
            <person name="Navarro D."/>
            <person name="Drula E."/>
            <person name="Chaduli D."/>
            <person name="Cazenave R."/>
            <person name="Ahrendt S."/>
            <person name="Wang J."/>
            <person name="Lipzen A."/>
            <person name="Daum C."/>
            <person name="Barry K."/>
            <person name="Grigoriev I.V."/>
            <person name="Favel A."/>
            <person name="Rosso M.N."/>
            <person name="Martin F."/>
        </authorList>
    </citation>
    <scope>NUCLEOTIDE SEQUENCE [LARGE SCALE GENOMIC DNA]</scope>
    <source>
        <strain evidence="1 2">CIRM-BRFM 2984</strain>
    </source>
</reference>
<proteinExistence type="predicted"/>
<dbReference type="PANTHER" id="PTHR37171">
    <property type="entry name" value="SERINE/THREONINE-PROTEIN KINASE YRZF-RELATED"/>
    <property type="match status" value="1"/>
</dbReference>
<dbReference type="EMBL" id="JAWWNJ010000265">
    <property type="protein sequence ID" value="KAK6966559.1"/>
    <property type="molecule type" value="Genomic_DNA"/>
</dbReference>
<protein>
    <recommendedName>
        <fullName evidence="3">Protein kinase domain-containing protein</fullName>
    </recommendedName>
</protein>
<organism evidence="1 2">
    <name type="scientific">Favolaschia claudopus</name>
    <dbReference type="NCBI Taxonomy" id="2862362"/>
    <lineage>
        <taxon>Eukaryota</taxon>
        <taxon>Fungi</taxon>
        <taxon>Dikarya</taxon>
        <taxon>Basidiomycota</taxon>
        <taxon>Agaricomycotina</taxon>
        <taxon>Agaricomycetes</taxon>
        <taxon>Agaricomycetidae</taxon>
        <taxon>Agaricales</taxon>
        <taxon>Marasmiineae</taxon>
        <taxon>Mycenaceae</taxon>
        <taxon>Favolaschia</taxon>
    </lineage>
</organism>
<accession>A0AAV9YZU1</accession>